<dbReference type="EMBL" id="CM047737">
    <property type="protein sequence ID" value="KAJ0048530.1"/>
    <property type="molecule type" value="Genomic_DNA"/>
</dbReference>
<evidence type="ECO:0000313" key="2">
    <source>
        <dbReference type="Proteomes" id="UP001163603"/>
    </source>
</evidence>
<sequence length="331" mass="37957">MVSRLDVLFTIYIKFLLLSCLQWLMAHPKFLKNQLYLAGDSYSGKIVPMIAQEISEGLDAGIEPILNLKGYVLGNPVTDENKDINSRIQFSYLKALITHEIYESAKINCKGDYMNVDPSNGLCIADLQNVTTCTQNLYLANILEPDCSIYASPKPKLLNWHRSIFMEQDFSHFLLSPTRPPTPWCRVYNYYSSYEWANDKTVQRVLGVREGTIKDWARCNRTLSYTKDISSSLNYHRNLIKRGYRVLIYSGDLDMAIPYVGTETWIKSLNLTIDSGWQPWSVEGQVAGYWMRYIESIYSLTYATGGGHTAPEYKPKECLALISRWLALYPI</sequence>
<reference evidence="2" key="1">
    <citation type="journal article" date="2023" name="G3 (Bethesda)">
        <title>Genome assembly and association tests identify interacting loci associated with vigor, precocity, and sex in interspecific pistachio rootstocks.</title>
        <authorList>
            <person name="Palmer W."/>
            <person name="Jacygrad E."/>
            <person name="Sagayaradj S."/>
            <person name="Cavanaugh K."/>
            <person name="Han R."/>
            <person name="Bertier L."/>
            <person name="Beede B."/>
            <person name="Kafkas S."/>
            <person name="Golino D."/>
            <person name="Preece J."/>
            <person name="Michelmore R."/>
        </authorList>
    </citation>
    <scope>NUCLEOTIDE SEQUENCE [LARGE SCALE GENOMIC DNA]</scope>
</reference>
<comment type="caution">
    <text evidence="1">The sequence shown here is derived from an EMBL/GenBank/DDBJ whole genome shotgun (WGS) entry which is preliminary data.</text>
</comment>
<gene>
    <name evidence="1" type="ORF">Pint_17088</name>
</gene>
<keyword evidence="2" id="KW-1185">Reference proteome</keyword>
<accession>A0ACC0ZAP3</accession>
<protein>
    <submittedName>
        <fullName evidence="1">Uncharacterized protein</fullName>
    </submittedName>
</protein>
<proteinExistence type="predicted"/>
<organism evidence="1 2">
    <name type="scientific">Pistacia integerrima</name>
    <dbReference type="NCBI Taxonomy" id="434235"/>
    <lineage>
        <taxon>Eukaryota</taxon>
        <taxon>Viridiplantae</taxon>
        <taxon>Streptophyta</taxon>
        <taxon>Embryophyta</taxon>
        <taxon>Tracheophyta</taxon>
        <taxon>Spermatophyta</taxon>
        <taxon>Magnoliopsida</taxon>
        <taxon>eudicotyledons</taxon>
        <taxon>Gunneridae</taxon>
        <taxon>Pentapetalae</taxon>
        <taxon>rosids</taxon>
        <taxon>malvids</taxon>
        <taxon>Sapindales</taxon>
        <taxon>Anacardiaceae</taxon>
        <taxon>Pistacia</taxon>
    </lineage>
</organism>
<dbReference type="Proteomes" id="UP001163603">
    <property type="component" value="Chromosome 2"/>
</dbReference>
<evidence type="ECO:0000313" key="1">
    <source>
        <dbReference type="EMBL" id="KAJ0048530.1"/>
    </source>
</evidence>
<name>A0ACC0ZAP3_9ROSI</name>